<evidence type="ECO:0000313" key="2">
    <source>
        <dbReference type="Proteomes" id="UP000199296"/>
    </source>
</evidence>
<organism evidence="1 2">
    <name type="scientific">Psychroflexus sediminis</name>
    <dbReference type="NCBI Taxonomy" id="470826"/>
    <lineage>
        <taxon>Bacteria</taxon>
        <taxon>Pseudomonadati</taxon>
        <taxon>Bacteroidota</taxon>
        <taxon>Flavobacteriia</taxon>
        <taxon>Flavobacteriales</taxon>
        <taxon>Flavobacteriaceae</taxon>
        <taxon>Psychroflexus</taxon>
    </lineage>
</organism>
<evidence type="ECO:0000313" key="1">
    <source>
        <dbReference type="EMBL" id="SDG39480.1"/>
    </source>
</evidence>
<sequence>MRSPKALEKLAVEKYLKASNQSFEIEEFESPDFILKGKGNKIGCEVTEFYTDYASKGSSLKKRESFLNELHQKIRVKLVELFPYGYDFTINYNSIVSKRTSIEVEVNTVSLSVSENIESELIDEPSTNISRISIRKIGNFPTRISSFIASDYTPPKVEWFIPIIKAKTEKIKKWNETYDRKWLVISTGLSSSGDVSLRHIRNIEKLKSAYWDKIIIIDINFADYVEINSNSNK</sequence>
<gene>
    <name evidence="1" type="ORF">SAMN04488027_10194</name>
</gene>
<protein>
    <submittedName>
        <fullName evidence="1">Uncharacterized protein</fullName>
    </submittedName>
</protein>
<keyword evidence="2" id="KW-1185">Reference proteome</keyword>
<dbReference type="OrthoDB" id="1440395at2"/>
<proteinExistence type="predicted"/>
<dbReference type="Proteomes" id="UP000199296">
    <property type="component" value="Unassembled WGS sequence"/>
</dbReference>
<dbReference type="EMBL" id="FNCW01000001">
    <property type="protein sequence ID" value="SDG39480.1"/>
    <property type="molecule type" value="Genomic_DNA"/>
</dbReference>
<dbReference type="AlphaFoldDB" id="A0A1G7TYC6"/>
<name>A0A1G7TYC6_9FLAO</name>
<reference evidence="1 2" key="1">
    <citation type="submission" date="2016-10" db="EMBL/GenBank/DDBJ databases">
        <authorList>
            <person name="de Groot N.N."/>
        </authorList>
    </citation>
    <scope>NUCLEOTIDE SEQUENCE [LARGE SCALE GENOMIC DNA]</scope>
    <source>
        <strain evidence="1 2">DSM 19803</strain>
    </source>
</reference>
<accession>A0A1G7TYC6</accession>
<dbReference type="RefSeq" id="WP_093364189.1">
    <property type="nucleotide sequence ID" value="NZ_FNCW01000001.1"/>
</dbReference>